<organism evidence="2 3">
    <name type="scientific">Phakopsora pachyrhizi</name>
    <name type="common">Asian soybean rust disease fungus</name>
    <dbReference type="NCBI Taxonomy" id="170000"/>
    <lineage>
        <taxon>Eukaryota</taxon>
        <taxon>Fungi</taxon>
        <taxon>Dikarya</taxon>
        <taxon>Basidiomycota</taxon>
        <taxon>Pucciniomycotina</taxon>
        <taxon>Pucciniomycetes</taxon>
        <taxon>Pucciniales</taxon>
        <taxon>Phakopsoraceae</taxon>
        <taxon>Phakopsora</taxon>
    </lineage>
</organism>
<evidence type="ECO:0000313" key="3">
    <source>
        <dbReference type="Proteomes" id="UP001153365"/>
    </source>
</evidence>
<feature type="region of interest" description="Disordered" evidence="1">
    <location>
        <begin position="170"/>
        <end position="199"/>
    </location>
</feature>
<protein>
    <submittedName>
        <fullName evidence="2">Uncharacterized protein</fullName>
    </submittedName>
</protein>
<proteinExistence type="predicted"/>
<dbReference type="EMBL" id="CALTRL010002828">
    <property type="protein sequence ID" value="CAH7676871.1"/>
    <property type="molecule type" value="Genomic_DNA"/>
</dbReference>
<feature type="compositionally biased region" description="Basic and acidic residues" evidence="1">
    <location>
        <begin position="181"/>
        <end position="199"/>
    </location>
</feature>
<sequence>MEKEHEEVTRAPQQKISYKILIKQFKPILARGNVTEISEKEDFMSDRVQSVVVDHSKSRNELGFNCSIKGHGTGRWMADEDEERLDWVLKVLERYQITLESQYPIKGQQVAGVHQEAPDFSFADYLFLDVIWLKDIRGMSTYRFNVNRSWVLVRCNPKSRTTSELWKIKPPRSSLPKHIKDRSTDNKLQDKEGQNLESW</sequence>
<gene>
    <name evidence="2" type="ORF">PPACK8108_LOCUS11974</name>
</gene>
<reference evidence="2" key="1">
    <citation type="submission" date="2022-06" db="EMBL/GenBank/DDBJ databases">
        <authorList>
            <consortium name="SYNGENTA / RWTH Aachen University"/>
        </authorList>
    </citation>
    <scope>NUCLEOTIDE SEQUENCE</scope>
</reference>
<evidence type="ECO:0000313" key="2">
    <source>
        <dbReference type="EMBL" id="CAH7676871.1"/>
    </source>
</evidence>
<evidence type="ECO:0000256" key="1">
    <source>
        <dbReference type="SAM" id="MobiDB-lite"/>
    </source>
</evidence>
<keyword evidence="3" id="KW-1185">Reference proteome</keyword>
<accession>A0AAV0B2I6</accession>
<name>A0AAV0B2I6_PHAPC</name>
<comment type="caution">
    <text evidence="2">The sequence shown here is derived from an EMBL/GenBank/DDBJ whole genome shotgun (WGS) entry which is preliminary data.</text>
</comment>
<dbReference type="AlphaFoldDB" id="A0AAV0B2I6"/>
<dbReference type="Proteomes" id="UP001153365">
    <property type="component" value="Unassembled WGS sequence"/>
</dbReference>